<feature type="region of interest" description="Disordered" evidence="1">
    <location>
        <begin position="1"/>
        <end position="51"/>
    </location>
</feature>
<feature type="region of interest" description="Disordered" evidence="1">
    <location>
        <begin position="96"/>
        <end position="154"/>
    </location>
</feature>
<sequence length="186" mass="20187">GGEGNSRDTQALAEDGRGVGAGGPRRPDVPGAGRAHFVGVGPRAGPPDLPLRHARRPGRLPTGYLPLQEALGWFRPREDRRALRGACLGLCDRLRRHGPRRHPALPHRRGRQRGDHDLRPGPGVPGRRAGRPGTGRGQAATAITGFEPQGRRRGLWNGGRVVRAALRALPADRVRRRAPDPDPRRM</sequence>
<dbReference type="AlphaFoldDB" id="A0A6J4R1R8"/>
<proteinExistence type="predicted"/>
<gene>
    <name evidence="2" type="ORF">AVDCRST_MAG02-1404</name>
</gene>
<feature type="non-terminal residue" evidence="2">
    <location>
        <position position="1"/>
    </location>
</feature>
<evidence type="ECO:0000313" key="2">
    <source>
        <dbReference type="EMBL" id="CAA9454623.1"/>
    </source>
</evidence>
<evidence type="ECO:0000256" key="1">
    <source>
        <dbReference type="SAM" id="MobiDB-lite"/>
    </source>
</evidence>
<accession>A0A6J4R1R8</accession>
<name>A0A6J4R1R8_9ACTN</name>
<reference evidence="2" key="1">
    <citation type="submission" date="2020-02" db="EMBL/GenBank/DDBJ databases">
        <authorList>
            <person name="Meier V. D."/>
        </authorList>
    </citation>
    <scope>NUCLEOTIDE SEQUENCE</scope>
    <source>
        <strain evidence="2">AVDCRST_MAG02</strain>
    </source>
</reference>
<protein>
    <submittedName>
        <fullName evidence="2">Uncharacterized protein</fullName>
    </submittedName>
</protein>
<organism evidence="2">
    <name type="scientific">uncultured Rubrobacteraceae bacterium</name>
    <dbReference type="NCBI Taxonomy" id="349277"/>
    <lineage>
        <taxon>Bacteria</taxon>
        <taxon>Bacillati</taxon>
        <taxon>Actinomycetota</taxon>
        <taxon>Rubrobacteria</taxon>
        <taxon>Rubrobacterales</taxon>
        <taxon>Rubrobacteraceae</taxon>
        <taxon>environmental samples</taxon>
    </lineage>
</organism>
<feature type="compositionally biased region" description="Basic residues" evidence="1">
    <location>
        <begin position="96"/>
        <end position="111"/>
    </location>
</feature>
<dbReference type="EMBL" id="CADCVH010000045">
    <property type="protein sequence ID" value="CAA9454623.1"/>
    <property type="molecule type" value="Genomic_DNA"/>
</dbReference>
<feature type="non-terminal residue" evidence="2">
    <location>
        <position position="186"/>
    </location>
</feature>